<dbReference type="RefSeq" id="WP_006254952.1">
    <property type="nucleotide sequence ID" value="NZ_GG700642.1"/>
</dbReference>
<comment type="subunit">
    <text evidence="10">Monomer.</text>
</comment>
<feature type="binding site" evidence="10">
    <location>
        <begin position="12"/>
        <end position="17"/>
    </location>
    <ligand>
        <name>substrate</name>
    </ligand>
</feature>
<dbReference type="Proteomes" id="UP000003460">
    <property type="component" value="Unassembled WGS sequence"/>
</dbReference>
<evidence type="ECO:0000256" key="2">
    <source>
        <dbReference type="ARBA" id="ARBA00003213"/>
    </source>
</evidence>
<accession>C9LG37</accession>
<dbReference type="PANTHER" id="PTHR11088:SF60">
    <property type="entry name" value="TRNA DIMETHYLALLYLTRANSFERASE"/>
    <property type="match status" value="1"/>
</dbReference>
<dbReference type="InterPro" id="IPR018022">
    <property type="entry name" value="IPT"/>
</dbReference>
<dbReference type="InterPro" id="IPR027417">
    <property type="entry name" value="P-loop_NTPase"/>
</dbReference>
<proteinExistence type="inferred from homology"/>
<dbReference type="EC" id="2.5.1.75" evidence="10"/>
<evidence type="ECO:0000256" key="6">
    <source>
        <dbReference type="ARBA" id="ARBA00022741"/>
    </source>
</evidence>
<dbReference type="SUPFAM" id="SSF52540">
    <property type="entry name" value="P-loop containing nucleoside triphosphate hydrolases"/>
    <property type="match status" value="1"/>
</dbReference>
<feature type="site" description="Interaction with substrate tRNA" evidence="10">
    <location>
        <position position="123"/>
    </location>
</feature>
<dbReference type="EMBL" id="ACIJ02000018">
    <property type="protein sequence ID" value="EEX71645.1"/>
    <property type="molecule type" value="Genomic_DNA"/>
</dbReference>
<evidence type="ECO:0000256" key="8">
    <source>
        <dbReference type="ARBA" id="ARBA00022842"/>
    </source>
</evidence>
<evidence type="ECO:0000313" key="15">
    <source>
        <dbReference type="Proteomes" id="UP000003460"/>
    </source>
</evidence>
<feature type="site" description="Interaction with substrate tRNA" evidence="10">
    <location>
        <position position="101"/>
    </location>
</feature>
<evidence type="ECO:0000256" key="4">
    <source>
        <dbReference type="ARBA" id="ARBA00022679"/>
    </source>
</evidence>
<protein>
    <recommendedName>
        <fullName evidence="10">tRNA dimethylallyltransferase</fullName>
        <ecNumber evidence="10">2.5.1.75</ecNumber>
    </recommendedName>
    <alternativeName>
        <fullName evidence="10">Dimethylallyl diphosphate:tRNA dimethylallyltransferase</fullName>
        <shortName evidence="10">DMAPP:tRNA dimethylallyltransferase</shortName>
        <shortName evidence="10">DMATase</shortName>
    </alternativeName>
    <alternativeName>
        <fullName evidence="10">Isopentenyl-diphosphate:tRNA isopentenyltransferase</fullName>
        <shortName evidence="10">IPP transferase</shortName>
        <shortName evidence="10">IPPT</shortName>
        <shortName evidence="10">IPTase</shortName>
    </alternativeName>
</protein>
<dbReference type="Gene3D" id="3.40.50.300">
    <property type="entry name" value="P-loop containing nucleotide triphosphate hydrolases"/>
    <property type="match status" value="1"/>
</dbReference>
<dbReference type="GeneID" id="84576175"/>
<comment type="caution">
    <text evidence="14">The sequence shown here is derived from an EMBL/GenBank/DDBJ whole genome shotgun (WGS) entry which is preliminary data.</text>
</comment>
<dbReference type="NCBIfam" id="TIGR00174">
    <property type="entry name" value="miaA"/>
    <property type="match status" value="1"/>
</dbReference>
<dbReference type="PANTHER" id="PTHR11088">
    <property type="entry name" value="TRNA DIMETHYLALLYLTRANSFERASE"/>
    <property type="match status" value="1"/>
</dbReference>
<dbReference type="GO" id="GO:0005524">
    <property type="term" value="F:ATP binding"/>
    <property type="evidence" value="ECO:0007669"/>
    <property type="project" value="UniProtKB-UniRule"/>
</dbReference>
<keyword evidence="6 10" id="KW-0547">Nucleotide-binding</keyword>
<sequence length="302" mass="34610">MEKTLLILLGPTAVGKTKIALAIAEQFSSPIINADSRQLYRDLPIGTAAPTAEEQALVKHYFVGDLSLTDYYSAAQYEAEVLPLLSHLFSERDVVVLSGGSMLYIDAVCNGIDDIPTIDQSTRSLLSRRLKIEGPEALKAELKLLDPLYYQEVDLRNTARIVHALEVCYMTGQSFSSFRTKSRKPRPFRLVKFGLWRERNELFERINQRTETMMGNGLLEEAKRVLPFRHSNALNTVGYKELFKYFDGEWDLSFAVEKIKRNTRVYSKKQMTWFKKDPDIRWVKANDNAIDHIMQSFAKNTV</sequence>
<dbReference type="Gene3D" id="1.10.20.140">
    <property type="match status" value="1"/>
</dbReference>
<feature type="region of interest" description="Interaction with substrate tRNA" evidence="10">
    <location>
        <begin position="35"/>
        <end position="38"/>
    </location>
</feature>
<keyword evidence="15" id="KW-1185">Reference proteome</keyword>
<keyword evidence="7 10" id="KW-0067">ATP-binding</keyword>
<keyword evidence="5 10" id="KW-0819">tRNA processing</keyword>
<evidence type="ECO:0000256" key="13">
    <source>
        <dbReference type="RuleBase" id="RU003785"/>
    </source>
</evidence>
<evidence type="ECO:0000313" key="14">
    <source>
        <dbReference type="EMBL" id="EEX71645.1"/>
    </source>
</evidence>
<evidence type="ECO:0000256" key="12">
    <source>
        <dbReference type="RuleBase" id="RU003784"/>
    </source>
</evidence>
<dbReference type="HOGENOM" id="CLU_032616_0_1_10"/>
<comment type="cofactor">
    <cofactor evidence="1 10">
        <name>Mg(2+)</name>
        <dbReference type="ChEBI" id="CHEBI:18420"/>
    </cofactor>
</comment>
<dbReference type="HAMAP" id="MF_00185">
    <property type="entry name" value="IPP_trans"/>
    <property type="match status" value="1"/>
</dbReference>
<dbReference type="AlphaFoldDB" id="C9LG37"/>
<comment type="catalytic activity">
    <reaction evidence="9 10 11">
        <text>adenosine(37) in tRNA + dimethylallyl diphosphate = N(6)-dimethylallyladenosine(37) in tRNA + diphosphate</text>
        <dbReference type="Rhea" id="RHEA:26482"/>
        <dbReference type="Rhea" id="RHEA-COMP:10162"/>
        <dbReference type="Rhea" id="RHEA-COMP:10375"/>
        <dbReference type="ChEBI" id="CHEBI:33019"/>
        <dbReference type="ChEBI" id="CHEBI:57623"/>
        <dbReference type="ChEBI" id="CHEBI:74411"/>
        <dbReference type="ChEBI" id="CHEBI:74415"/>
        <dbReference type="EC" id="2.5.1.75"/>
    </reaction>
</comment>
<evidence type="ECO:0000256" key="7">
    <source>
        <dbReference type="ARBA" id="ARBA00022840"/>
    </source>
</evidence>
<evidence type="ECO:0000256" key="5">
    <source>
        <dbReference type="ARBA" id="ARBA00022694"/>
    </source>
</evidence>
<dbReference type="eggNOG" id="COG0324">
    <property type="taxonomic scope" value="Bacteria"/>
</dbReference>
<keyword evidence="8 10" id="KW-0460">Magnesium</keyword>
<keyword evidence="4 10" id="KW-0808">Transferase</keyword>
<dbReference type="GO" id="GO:0006400">
    <property type="term" value="P:tRNA modification"/>
    <property type="evidence" value="ECO:0007669"/>
    <property type="project" value="TreeGrafter"/>
</dbReference>
<evidence type="ECO:0000256" key="3">
    <source>
        <dbReference type="ARBA" id="ARBA00005842"/>
    </source>
</evidence>
<comment type="similarity">
    <text evidence="3 10 13">Belongs to the IPP transferase family.</text>
</comment>
<feature type="binding site" evidence="10">
    <location>
        <begin position="10"/>
        <end position="17"/>
    </location>
    <ligand>
        <name>ATP</name>
        <dbReference type="ChEBI" id="CHEBI:30616"/>
    </ligand>
</feature>
<dbReference type="OrthoDB" id="9776390at2"/>
<organism evidence="14 15">
    <name type="scientific">Alloprevotella tannerae ATCC 51259</name>
    <dbReference type="NCBI Taxonomy" id="626522"/>
    <lineage>
        <taxon>Bacteria</taxon>
        <taxon>Pseudomonadati</taxon>
        <taxon>Bacteroidota</taxon>
        <taxon>Bacteroidia</taxon>
        <taxon>Bacteroidales</taxon>
        <taxon>Prevotellaceae</taxon>
        <taxon>Alloprevotella</taxon>
    </lineage>
</organism>
<gene>
    <name evidence="10 14" type="primary">miaA</name>
    <name evidence="14" type="ORF">GCWU000325_01177</name>
</gene>
<dbReference type="Pfam" id="PF01715">
    <property type="entry name" value="IPPT"/>
    <property type="match status" value="1"/>
</dbReference>
<comment type="function">
    <text evidence="2 10 12">Catalyzes the transfer of a dimethylallyl group onto the adenine at position 37 in tRNAs that read codons beginning with uridine, leading to the formation of N6-(dimethylallyl)adenosine (i(6)A).</text>
</comment>
<reference evidence="14" key="1">
    <citation type="submission" date="2009-09" db="EMBL/GenBank/DDBJ databases">
        <authorList>
            <person name="Weinstock G."/>
            <person name="Sodergren E."/>
            <person name="Clifton S."/>
            <person name="Fulton L."/>
            <person name="Fulton B."/>
            <person name="Courtney L."/>
            <person name="Fronick C."/>
            <person name="Harrison M."/>
            <person name="Strong C."/>
            <person name="Farmer C."/>
            <person name="Delahaunty K."/>
            <person name="Markovic C."/>
            <person name="Hall O."/>
            <person name="Minx P."/>
            <person name="Tomlinson C."/>
            <person name="Mitreva M."/>
            <person name="Nelson J."/>
            <person name="Hou S."/>
            <person name="Wollam A."/>
            <person name="Pepin K.H."/>
            <person name="Johnson M."/>
            <person name="Bhonagiri V."/>
            <person name="Nash W.E."/>
            <person name="Warren W."/>
            <person name="Chinwalla A."/>
            <person name="Mardis E.R."/>
            <person name="Wilson R.K."/>
        </authorList>
    </citation>
    <scope>NUCLEOTIDE SEQUENCE [LARGE SCALE GENOMIC DNA]</scope>
    <source>
        <strain evidence="14">ATCC 51259</strain>
    </source>
</reference>
<evidence type="ECO:0000256" key="11">
    <source>
        <dbReference type="RuleBase" id="RU003783"/>
    </source>
</evidence>
<evidence type="ECO:0000256" key="10">
    <source>
        <dbReference type="HAMAP-Rule" id="MF_00185"/>
    </source>
</evidence>
<dbReference type="GO" id="GO:0052381">
    <property type="term" value="F:tRNA dimethylallyltransferase activity"/>
    <property type="evidence" value="ECO:0007669"/>
    <property type="project" value="UniProtKB-UniRule"/>
</dbReference>
<dbReference type="InterPro" id="IPR039657">
    <property type="entry name" value="Dimethylallyltransferase"/>
</dbReference>
<evidence type="ECO:0000256" key="1">
    <source>
        <dbReference type="ARBA" id="ARBA00001946"/>
    </source>
</evidence>
<evidence type="ECO:0000256" key="9">
    <source>
        <dbReference type="ARBA" id="ARBA00049563"/>
    </source>
</evidence>
<name>C9LG37_9BACT</name>
<dbReference type="STRING" id="626522.GCWU000325_01177"/>
<comment type="caution">
    <text evidence="10">Lacks conserved residue(s) required for the propagation of feature annotation.</text>
</comment>